<gene>
    <name evidence="1" type="ordered locus">Halhy_2158</name>
</gene>
<dbReference type="KEGG" id="hhy:Halhy_2158"/>
<sequence length="146" mass="17580">MVDFTTTYTTTTTSIRFALDNDALRRVVAVAIRRGRCVRRGYKKEQRSCEKNLVLLFTTRSYRAAPYLNLLGFYHKNLENDRTHQRRHHQNPRRRHRQCRHLPKTTYCLASIAKCYLAFYKVIRRIYRLKSHLPNTIIYIRGYTQK</sequence>
<dbReference type="HOGENOM" id="CLU_1774813_0_0_10"/>
<dbReference type="STRING" id="760192.Halhy_2158"/>
<name>F4KRT8_HALH1</name>
<dbReference type="Proteomes" id="UP000008461">
    <property type="component" value="Chromosome"/>
</dbReference>
<keyword evidence="2" id="KW-1185">Reference proteome</keyword>
<organism evidence="1 2">
    <name type="scientific">Haliscomenobacter hydrossis (strain ATCC 27775 / DSM 1100 / LMG 10767 / O)</name>
    <dbReference type="NCBI Taxonomy" id="760192"/>
    <lineage>
        <taxon>Bacteria</taxon>
        <taxon>Pseudomonadati</taxon>
        <taxon>Bacteroidota</taxon>
        <taxon>Saprospiria</taxon>
        <taxon>Saprospirales</taxon>
        <taxon>Haliscomenobacteraceae</taxon>
        <taxon>Haliscomenobacter</taxon>
    </lineage>
</organism>
<protein>
    <submittedName>
        <fullName evidence="1">Uncharacterized protein</fullName>
    </submittedName>
</protein>
<accession>F4KRT8</accession>
<dbReference type="EMBL" id="CP002691">
    <property type="protein sequence ID" value="AEE50042.1"/>
    <property type="molecule type" value="Genomic_DNA"/>
</dbReference>
<reference evidence="1 2" key="1">
    <citation type="journal article" date="2011" name="Stand. Genomic Sci.">
        <title>Complete genome sequence of Haliscomenobacter hydrossis type strain (O).</title>
        <authorList>
            <consortium name="US DOE Joint Genome Institute (JGI-PGF)"/>
            <person name="Daligault H."/>
            <person name="Lapidus A."/>
            <person name="Zeytun A."/>
            <person name="Nolan M."/>
            <person name="Lucas S."/>
            <person name="Del Rio T.G."/>
            <person name="Tice H."/>
            <person name="Cheng J.F."/>
            <person name="Tapia R."/>
            <person name="Han C."/>
            <person name="Goodwin L."/>
            <person name="Pitluck S."/>
            <person name="Liolios K."/>
            <person name="Pagani I."/>
            <person name="Ivanova N."/>
            <person name="Huntemann M."/>
            <person name="Mavromatis K."/>
            <person name="Mikhailova N."/>
            <person name="Pati A."/>
            <person name="Chen A."/>
            <person name="Palaniappan K."/>
            <person name="Land M."/>
            <person name="Hauser L."/>
            <person name="Brambilla E.M."/>
            <person name="Rohde M."/>
            <person name="Verbarg S."/>
            <person name="Goker M."/>
            <person name="Bristow J."/>
            <person name="Eisen J.A."/>
            <person name="Markowitz V."/>
            <person name="Hugenholtz P."/>
            <person name="Kyrpides N.C."/>
            <person name="Klenk H.P."/>
            <person name="Woyke T."/>
        </authorList>
    </citation>
    <scope>NUCLEOTIDE SEQUENCE [LARGE SCALE GENOMIC DNA]</scope>
    <source>
        <strain evidence="2">ATCC 27775 / DSM 1100 / LMG 10767 / O</strain>
    </source>
</reference>
<evidence type="ECO:0000313" key="1">
    <source>
        <dbReference type="EMBL" id="AEE50042.1"/>
    </source>
</evidence>
<proteinExistence type="predicted"/>
<dbReference type="AlphaFoldDB" id="F4KRT8"/>
<reference key="2">
    <citation type="submission" date="2011-04" db="EMBL/GenBank/DDBJ databases">
        <title>Complete sequence of chromosome of Haliscomenobacter hydrossis DSM 1100.</title>
        <authorList>
            <consortium name="US DOE Joint Genome Institute (JGI-PGF)"/>
            <person name="Lucas S."/>
            <person name="Han J."/>
            <person name="Lapidus A."/>
            <person name="Bruce D."/>
            <person name="Goodwin L."/>
            <person name="Pitluck S."/>
            <person name="Peters L."/>
            <person name="Kyrpides N."/>
            <person name="Mavromatis K."/>
            <person name="Ivanova N."/>
            <person name="Ovchinnikova G."/>
            <person name="Pagani I."/>
            <person name="Daligault H."/>
            <person name="Detter J.C."/>
            <person name="Han C."/>
            <person name="Land M."/>
            <person name="Hauser L."/>
            <person name="Markowitz V."/>
            <person name="Cheng J.-F."/>
            <person name="Hugenholtz P."/>
            <person name="Woyke T."/>
            <person name="Wu D."/>
            <person name="Verbarg S."/>
            <person name="Frueling A."/>
            <person name="Brambilla E."/>
            <person name="Klenk H.-P."/>
            <person name="Eisen J.A."/>
        </authorList>
    </citation>
    <scope>NUCLEOTIDE SEQUENCE</scope>
    <source>
        <strain>DSM 1100</strain>
    </source>
</reference>
<evidence type="ECO:0000313" key="2">
    <source>
        <dbReference type="Proteomes" id="UP000008461"/>
    </source>
</evidence>